<name>A0A3S5BHL3_9PLAT</name>
<evidence type="ECO:0000256" key="1">
    <source>
        <dbReference type="SAM" id="MobiDB-lite"/>
    </source>
</evidence>
<evidence type="ECO:0000313" key="2">
    <source>
        <dbReference type="EMBL" id="VEL24550.1"/>
    </source>
</evidence>
<sequence>MAVDFCHSTTSKPRVSVKLPVVLLDSTYDPTSQHSLPISRPSSTDSLDRLFTWDHGNSLHTARSWTRFVSSFVRDPVDDRSDPLSSPSSSPAPADDAPIDPQPCRAPAGKNDTQPTCSGPSRSRGLTRLTGHRSSRRLLPPVSGTRTSVAWRLKVRVGHARAGLTRSLFFRSPPAGGVWRQLPIVSSHQVRGRTFRNVEPRCVFSPRW</sequence>
<feature type="compositionally biased region" description="Low complexity" evidence="1">
    <location>
        <begin position="83"/>
        <end position="96"/>
    </location>
</feature>
<keyword evidence="3" id="KW-1185">Reference proteome</keyword>
<feature type="region of interest" description="Disordered" evidence="1">
    <location>
        <begin position="77"/>
        <end position="141"/>
    </location>
</feature>
<dbReference type="Proteomes" id="UP000784294">
    <property type="component" value="Unassembled WGS sequence"/>
</dbReference>
<dbReference type="EMBL" id="CAAALY010068365">
    <property type="protein sequence ID" value="VEL24550.1"/>
    <property type="molecule type" value="Genomic_DNA"/>
</dbReference>
<organism evidence="2 3">
    <name type="scientific">Protopolystoma xenopodis</name>
    <dbReference type="NCBI Taxonomy" id="117903"/>
    <lineage>
        <taxon>Eukaryota</taxon>
        <taxon>Metazoa</taxon>
        <taxon>Spiralia</taxon>
        <taxon>Lophotrochozoa</taxon>
        <taxon>Platyhelminthes</taxon>
        <taxon>Monogenea</taxon>
        <taxon>Polyopisthocotylea</taxon>
        <taxon>Polystomatidea</taxon>
        <taxon>Polystomatidae</taxon>
        <taxon>Protopolystoma</taxon>
    </lineage>
</organism>
<gene>
    <name evidence="2" type="ORF">PXEA_LOCUS17990</name>
</gene>
<feature type="compositionally biased region" description="Polar residues" evidence="1">
    <location>
        <begin position="111"/>
        <end position="121"/>
    </location>
</feature>
<dbReference type="AlphaFoldDB" id="A0A3S5BHL3"/>
<accession>A0A3S5BHL3</accession>
<reference evidence="2" key="1">
    <citation type="submission" date="2018-11" db="EMBL/GenBank/DDBJ databases">
        <authorList>
            <consortium name="Pathogen Informatics"/>
        </authorList>
    </citation>
    <scope>NUCLEOTIDE SEQUENCE</scope>
</reference>
<proteinExistence type="predicted"/>
<feature type="non-terminal residue" evidence="2">
    <location>
        <position position="208"/>
    </location>
</feature>
<protein>
    <submittedName>
        <fullName evidence="2">Uncharacterized protein</fullName>
    </submittedName>
</protein>
<comment type="caution">
    <text evidence="2">The sequence shown here is derived from an EMBL/GenBank/DDBJ whole genome shotgun (WGS) entry which is preliminary data.</text>
</comment>
<evidence type="ECO:0000313" key="3">
    <source>
        <dbReference type="Proteomes" id="UP000784294"/>
    </source>
</evidence>